<proteinExistence type="predicted"/>
<evidence type="ECO:0000313" key="4">
    <source>
        <dbReference type="EMBL" id="PTU24558.1"/>
    </source>
</evidence>
<organism evidence="4 5">
    <name type="scientific">Aspergillus ochraceoroseus IBT 24754</name>
    <dbReference type="NCBI Taxonomy" id="1392256"/>
    <lineage>
        <taxon>Eukaryota</taxon>
        <taxon>Fungi</taxon>
        <taxon>Dikarya</taxon>
        <taxon>Ascomycota</taxon>
        <taxon>Pezizomycotina</taxon>
        <taxon>Eurotiomycetes</taxon>
        <taxon>Eurotiomycetidae</taxon>
        <taxon>Eurotiales</taxon>
        <taxon>Aspergillaceae</taxon>
        <taxon>Aspergillus</taxon>
        <taxon>Aspergillus subgen. Nidulantes</taxon>
    </lineage>
</organism>
<dbReference type="VEuPathDB" id="FungiDB:P175DRAFT_0520466"/>
<dbReference type="Pfam" id="PF23395">
    <property type="entry name" value="SAM_6"/>
    <property type="match status" value="1"/>
</dbReference>
<feature type="domain" description="SAM-like" evidence="3">
    <location>
        <begin position="785"/>
        <end position="868"/>
    </location>
</feature>
<dbReference type="AlphaFoldDB" id="A0A2T5M7P7"/>
<sequence>MNQVIISTHAENQIYPMASFQEPSLIDYARFHVIASDFTSFDPLDYIDEKFELGNQQPPEDTLSEFRSCLNDAHGTLNEKILGEKLRVSKESGRFLASVLHEARARMDMDWDALLPTFNPIEGNKLEPPIFTIERAADFKSSKNRFRYSLQEIDMEALEQCLGGPPPANSPSNILQKESLPTENVKAEKLKCTRKSLSIIQGVRTYDCLPEKATNELFESILRTNSKDTIEPELPVLLPLNHDLVSTPSPSHISEEYMLPSPVSSDCLNLDLHCRKFGDRETEPRAFIFDIEELDGGSVTASEEEERIYTSPSPLGTCMESTSLSYDRHTECEAEDTESVHDLRSSKEYPPDTLMREDIEYRQTPSKTQLLVLVDNGSSMTRQDCVLRAEDTQELASDLTKQSEEKGLGASYPKTRHLYSHEESQSPRGPDVRDSYYVYHKRKLDNGQVSPRKNRSAGDDDAASRLISQDKNADLSLPGRSLGSLSSFMETRGRLLKRQIPGNSPYFSKSKPNENHLPQNIITKPSAATDQDGANLGEFSTASHTSPPVTTQVPLSPNHHEGLVFFLSTKLLKTHLRLIQCLERTDRAPKLIYRDYANNNNNNNTKHEPNPRANHLKDNRPPREADIIVSPKTGIILTTSQAIMQLYLPGHKPAGAITSRIREINSPLREQIFLLSSRYEHIYVLVSHGTEQTKQSSSENHKITADKCVLASITSLVAFCNSLSGYADIIPLLIPSVPEIAAEWILALAHRHACSLPSPRARIEAPITFTPINQKRQPVSELGIMQESTWGAFLCRMGLNQFAAHVVLVVLRREGGAGSFRGSGDHGTCYFEKEGGYLSRFVEMLPEQRRTLFTELLGQRMLRRIELIIEKDWQCDWALNFHDTTE</sequence>
<name>A0A2T5M7P7_9EURO</name>
<feature type="domain" description="DUF7102" evidence="2">
    <location>
        <begin position="564"/>
        <end position="756"/>
    </location>
</feature>
<accession>A0A2T5M7P7</accession>
<evidence type="ECO:0000259" key="2">
    <source>
        <dbReference type="Pfam" id="PF23394"/>
    </source>
</evidence>
<dbReference type="RefSeq" id="XP_040755950.1">
    <property type="nucleotide sequence ID" value="XM_040899152.1"/>
</dbReference>
<dbReference type="Pfam" id="PF23394">
    <property type="entry name" value="DUF7102"/>
    <property type="match status" value="1"/>
</dbReference>
<evidence type="ECO:0000256" key="1">
    <source>
        <dbReference type="SAM" id="MobiDB-lite"/>
    </source>
</evidence>
<evidence type="ECO:0000259" key="3">
    <source>
        <dbReference type="Pfam" id="PF23395"/>
    </source>
</evidence>
<protein>
    <submittedName>
        <fullName evidence="4">Uncharacterized protein</fullName>
    </submittedName>
</protein>
<dbReference type="EMBL" id="MSFN02000001">
    <property type="protein sequence ID" value="PTU24558.1"/>
    <property type="molecule type" value="Genomic_DNA"/>
</dbReference>
<dbReference type="InterPro" id="IPR055528">
    <property type="entry name" value="DUF7102"/>
</dbReference>
<feature type="region of interest" description="Disordered" evidence="1">
    <location>
        <begin position="596"/>
        <end position="622"/>
    </location>
</feature>
<comment type="caution">
    <text evidence="4">The sequence shown here is derived from an EMBL/GenBank/DDBJ whole genome shotgun (WGS) entry which is preliminary data.</text>
</comment>
<gene>
    <name evidence="4" type="ORF">P175DRAFT_0520466</name>
</gene>
<dbReference type="GeneID" id="63816034"/>
<dbReference type="InterPro" id="IPR057559">
    <property type="entry name" value="SAM_6"/>
</dbReference>
<dbReference type="Proteomes" id="UP000244073">
    <property type="component" value="Unassembled WGS sequence"/>
</dbReference>
<dbReference type="OrthoDB" id="3647246at2759"/>
<feature type="compositionally biased region" description="Basic and acidic residues" evidence="1">
    <location>
        <begin position="419"/>
        <end position="434"/>
    </location>
</feature>
<reference evidence="4 5" key="1">
    <citation type="journal article" date="2018" name="Proc. Natl. Acad. Sci. U.S.A.">
        <title>Linking secondary metabolites to gene clusters through genome sequencing of six diverse Aspergillus species.</title>
        <authorList>
            <person name="Kaerboelling I."/>
            <person name="Vesth T.C."/>
            <person name="Frisvad J.C."/>
            <person name="Nybo J.L."/>
            <person name="Theobald S."/>
            <person name="Kuo A."/>
            <person name="Bowyer P."/>
            <person name="Matsuda Y."/>
            <person name="Mondo S."/>
            <person name="Lyhne E.K."/>
            <person name="Kogle M.E."/>
            <person name="Clum A."/>
            <person name="Lipzen A."/>
            <person name="Salamov A."/>
            <person name="Ngan C.Y."/>
            <person name="Daum C."/>
            <person name="Chiniquy J."/>
            <person name="Barry K."/>
            <person name="LaButti K."/>
            <person name="Haridas S."/>
            <person name="Simmons B.A."/>
            <person name="Magnuson J.K."/>
            <person name="Mortensen U.H."/>
            <person name="Larsen T.O."/>
            <person name="Grigoriev I.V."/>
            <person name="Baker S.E."/>
            <person name="Andersen M.R."/>
        </authorList>
    </citation>
    <scope>NUCLEOTIDE SEQUENCE [LARGE SCALE GENOMIC DNA]</scope>
    <source>
        <strain evidence="4 5">IBT 24754</strain>
    </source>
</reference>
<evidence type="ECO:0000313" key="5">
    <source>
        <dbReference type="Proteomes" id="UP000244073"/>
    </source>
</evidence>
<feature type="compositionally biased region" description="Basic and acidic residues" evidence="1">
    <location>
        <begin position="605"/>
        <end position="622"/>
    </location>
</feature>
<feature type="region of interest" description="Disordered" evidence="1">
    <location>
        <begin position="499"/>
        <end position="519"/>
    </location>
</feature>
<feature type="region of interest" description="Disordered" evidence="1">
    <location>
        <begin position="395"/>
        <end position="478"/>
    </location>
</feature>